<evidence type="ECO:0000313" key="3">
    <source>
        <dbReference type="EMBL" id="PVY59620.1"/>
    </source>
</evidence>
<evidence type="ECO:0000259" key="2">
    <source>
        <dbReference type="Pfam" id="PF23343"/>
    </source>
</evidence>
<dbReference type="OrthoDB" id="1733540at2"/>
<dbReference type="Pfam" id="PF23343">
    <property type="entry name" value="REP_ORF2-G2P"/>
    <property type="match status" value="1"/>
</dbReference>
<evidence type="ECO:0000256" key="1">
    <source>
        <dbReference type="SAM" id="MobiDB-lite"/>
    </source>
</evidence>
<feature type="domain" description="Replication-associated protein ORF2/G2P" evidence="2">
    <location>
        <begin position="76"/>
        <end position="194"/>
    </location>
</feature>
<accession>A0A2U1CFF6</accession>
<name>A0A2U1CFF6_9FIRM</name>
<reference evidence="3 4" key="1">
    <citation type="submission" date="2018-04" db="EMBL/GenBank/DDBJ databases">
        <title>Genomic Encyclopedia of Type Strains, Phase IV (KMG-IV): sequencing the most valuable type-strain genomes for metagenomic binning, comparative biology and taxonomic classification.</title>
        <authorList>
            <person name="Goeker M."/>
        </authorList>
    </citation>
    <scope>NUCLEOTIDE SEQUENCE [LARGE SCALE GENOMIC DNA]</scope>
    <source>
        <strain evidence="3 4">DSM 26588</strain>
    </source>
</reference>
<organism evidence="3 4">
    <name type="scientific">Intestinimonas butyriciproducens</name>
    <dbReference type="NCBI Taxonomy" id="1297617"/>
    <lineage>
        <taxon>Bacteria</taxon>
        <taxon>Bacillati</taxon>
        <taxon>Bacillota</taxon>
        <taxon>Clostridia</taxon>
        <taxon>Eubacteriales</taxon>
        <taxon>Intestinimonas</taxon>
    </lineage>
</organism>
<dbReference type="AlphaFoldDB" id="A0A2U1CFF6"/>
<dbReference type="EMBL" id="QEKK01000001">
    <property type="protein sequence ID" value="PVY59620.1"/>
    <property type="molecule type" value="Genomic_DNA"/>
</dbReference>
<dbReference type="InterPro" id="IPR056906">
    <property type="entry name" value="ORF2/G2P_dom"/>
</dbReference>
<proteinExistence type="predicted"/>
<feature type="region of interest" description="Disordered" evidence="1">
    <location>
        <begin position="201"/>
        <end position="222"/>
    </location>
</feature>
<gene>
    <name evidence="3" type="ORF">C7373_101134</name>
</gene>
<dbReference type="RefSeq" id="WP_129868764.1">
    <property type="nucleotide sequence ID" value="NZ_JANKAR010000001.1"/>
</dbReference>
<sequence length="290" mass="34173">MSAIYYREQKHICGKDYDTAPYMEVDLYAVSAKKHRASRRAKRKEATSLAMQTYNDNRAKRYCVQLVNANFTEQDYALTATYDDDHLPAPGDTERVDRDWTAYMRRVYRWCDKHGVERPLWLMATEYTTTDETGATYGRHHHHAIIQHTDGLSRDTLEELWRDTAGKTMGLCRCERLHFDHGSVEGLVQYINKNKRCARRWRQSRGLEKPKTPPPNDSKWSRKKLEEASTLYIDDREFWERKYPGYTLNRVETKVSNTGHRHTLVILRRAEFKTAADGAYRGRKNGRMNR</sequence>
<dbReference type="Proteomes" id="UP000245778">
    <property type="component" value="Unassembled WGS sequence"/>
</dbReference>
<evidence type="ECO:0000313" key="4">
    <source>
        <dbReference type="Proteomes" id="UP000245778"/>
    </source>
</evidence>
<comment type="caution">
    <text evidence="3">The sequence shown here is derived from an EMBL/GenBank/DDBJ whole genome shotgun (WGS) entry which is preliminary data.</text>
</comment>
<protein>
    <recommendedName>
        <fullName evidence="2">Replication-associated protein ORF2/G2P domain-containing protein</fullName>
    </recommendedName>
</protein>